<dbReference type="GO" id="GO:0005886">
    <property type="term" value="C:plasma membrane"/>
    <property type="evidence" value="ECO:0007669"/>
    <property type="project" value="UniProtKB-SubCell"/>
</dbReference>
<protein>
    <recommendedName>
        <fullName evidence="15">Adenylate cyclase</fullName>
    </recommendedName>
</protein>
<feature type="transmembrane region" description="Helical" evidence="8">
    <location>
        <begin position="151"/>
        <end position="169"/>
    </location>
</feature>
<evidence type="ECO:0000256" key="1">
    <source>
        <dbReference type="ARBA" id="ARBA00004651"/>
    </source>
</evidence>
<keyword evidence="4 8" id="KW-0812">Transmembrane</keyword>
<keyword evidence="5 8" id="KW-1133">Transmembrane helix</keyword>
<dbReference type="PROSITE" id="PS50885">
    <property type="entry name" value="HAMP"/>
    <property type="match status" value="1"/>
</dbReference>
<gene>
    <name evidence="12" type="ORF">AXK60_17350</name>
    <name evidence="11" type="ORF">AXK61_11910</name>
</gene>
<dbReference type="Gene3D" id="3.30.70.1230">
    <property type="entry name" value="Nucleotide cyclase"/>
    <property type="match status" value="1"/>
</dbReference>
<feature type="transmembrane region" description="Helical" evidence="8">
    <location>
        <begin position="66"/>
        <end position="93"/>
    </location>
</feature>
<evidence type="ECO:0000256" key="5">
    <source>
        <dbReference type="ARBA" id="ARBA00022989"/>
    </source>
</evidence>
<comment type="subcellular location">
    <subcellularLocation>
        <location evidence="1">Cell membrane</location>
        <topology evidence="1">Multi-pass membrane protein</topology>
    </subcellularLocation>
</comment>
<evidence type="ECO:0000256" key="4">
    <source>
        <dbReference type="ARBA" id="ARBA00022692"/>
    </source>
</evidence>
<reference evidence="13" key="3">
    <citation type="submission" date="2016-02" db="EMBL/GenBank/DDBJ databases">
        <authorList>
            <person name="Wen L."/>
            <person name="He K."/>
            <person name="Yang H."/>
        </authorList>
    </citation>
    <scope>NUCLEOTIDE SEQUENCE [LARGE SCALE GENOMIC DNA]</scope>
    <source>
        <strain evidence="13">JCM 15929</strain>
    </source>
</reference>
<feature type="domain" description="Guanylate cyclase" evidence="9">
    <location>
        <begin position="338"/>
        <end position="462"/>
    </location>
</feature>
<dbReference type="SUPFAM" id="SSF158472">
    <property type="entry name" value="HAMP domain-like"/>
    <property type="match status" value="1"/>
</dbReference>
<dbReference type="SUPFAM" id="SSF55073">
    <property type="entry name" value="Nucleotide cyclase"/>
    <property type="match status" value="1"/>
</dbReference>
<dbReference type="SMART" id="SM00044">
    <property type="entry name" value="CYCc"/>
    <property type="match status" value="1"/>
</dbReference>
<comment type="similarity">
    <text evidence="2">Belongs to the adenylyl cyclase class-3 family.</text>
</comment>
<dbReference type="InterPro" id="IPR001054">
    <property type="entry name" value="A/G_cyclase"/>
</dbReference>
<dbReference type="RefSeq" id="WP_068574493.1">
    <property type="nucleotide sequence ID" value="NZ_LSRE01000050.1"/>
</dbReference>
<keyword evidence="3" id="KW-1003">Cell membrane</keyword>
<name>A0A137ZZF8_9ACTN</name>
<dbReference type="GO" id="GO:0035556">
    <property type="term" value="P:intracellular signal transduction"/>
    <property type="evidence" value="ECO:0007669"/>
    <property type="project" value="InterPro"/>
</dbReference>
<dbReference type="Proteomes" id="UP000070409">
    <property type="component" value="Unassembled WGS sequence"/>
</dbReference>
<evidence type="ECO:0000313" key="12">
    <source>
        <dbReference type="EMBL" id="KXP03576.1"/>
    </source>
</evidence>
<dbReference type="InterPro" id="IPR029787">
    <property type="entry name" value="Nucleotide_cyclase"/>
</dbReference>
<dbReference type="EMBL" id="LSRE01000050">
    <property type="protein sequence ID" value="KXO89299.1"/>
    <property type="molecule type" value="Genomic_DNA"/>
</dbReference>
<feature type="compositionally biased region" description="Low complexity" evidence="7">
    <location>
        <begin position="518"/>
        <end position="532"/>
    </location>
</feature>
<feature type="transmembrane region" description="Helical" evidence="8">
    <location>
        <begin position="31"/>
        <end position="54"/>
    </location>
</feature>
<feature type="region of interest" description="Disordered" evidence="7">
    <location>
        <begin position="518"/>
        <end position="543"/>
    </location>
</feature>
<dbReference type="Gene3D" id="6.10.340.10">
    <property type="match status" value="1"/>
</dbReference>
<dbReference type="GO" id="GO:0004016">
    <property type="term" value="F:adenylate cyclase activity"/>
    <property type="evidence" value="ECO:0007669"/>
    <property type="project" value="UniProtKB-ARBA"/>
</dbReference>
<dbReference type="Pfam" id="PF00211">
    <property type="entry name" value="Guanylate_cyc"/>
    <property type="match status" value="1"/>
</dbReference>
<evidence type="ECO:0000313" key="14">
    <source>
        <dbReference type="Proteomes" id="UP000070409"/>
    </source>
</evidence>
<dbReference type="PROSITE" id="PS50125">
    <property type="entry name" value="GUANYLATE_CYCLASE_2"/>
    <property type="match status" value="1"/>
</dbReference>
<evidence type="ECO:0000259" key="9">
    <source>
        <dbReference type="PROSITE" id="PS50125"/>
    </source>
</evidence>
<reference evidence="11 14" key="1">
    <citation type="submission" date="2016-02" db="EMBL/GenBank/DDBJ databases">
        <authorList>
            <person name="Teng J.L."/>
            <person name="Tang Y."/>
            <person name="Huang Y."/>
            <person name="Guo F."/>
            <person name="Wei W."/>
            <person name="Chen J.H."/>
            <person name="Wong S.Y."/>
            <person name="Lau S.K."/>
            <person name="Woo P.C."/>
        </authorList>
    </citation>
    <scope>NUCLEOTIDE SEQUENCE [LARGE SCALE GENOMIC DNA]</scope>
    <source>
        <strain evidence="11 14">JCM 13375</strain>
    </source>
</reference>
<dbReference type="STRING" id="239498.AXK60_17350"/>
<evidence type="ECO:0000313" key="13">
    <source>
        <dbReference type="Proteomes" id="UP000070258"/>
    </source>
</evidence>
<organism evidence="12 13">
    <name type="scientific">Tsukamurella pseudospumae</name>
    <dbReference type="NCBI Taxonomy" id="239498"/>
    <lineage>
        <taxon>Bacteria</taxon>
        <taxon>Bacillati</taxon>
        <taxon>Actinomycetota</taxon>
        <taxon>Actinomycetes</taxon>
        <taxon>Mycobacteriales</taxon>
        <taxon>Tsukamurellaceae</taxon>
        <taxon>Tsukamurella</taxon>
    </lineage>
</organism>
<evidence type="ECO:0000313" key="11">
    <source>
        <dbReference type="EMBL" id="KXO89299.1"/>
    </source>
</evidence>
<feature type="transmembrane region" description="Helical" evidence="8">
    <location>
        <begin position="230"/>
        <end position="251"/>
    </location>
</feature>
<sequence length="543" mass="57976">MRLPRLRADYGSVLLGSADDSPRTTRVRIQLVLTTGVLIANAIGVGLAIALATVGIPKPAMRWDAWWMPFLVMPVYIGIAFLLGVVLGTVRLVRSLRWSIRGDTPTAREARAAMTAPWRLTVIQALLWAGGTVVVTVGYGLVDPELMPKVALVTGLSGVVVCAISYLITEFALRPAAARALEAGYPIARRSRLKGRAFTAWAVGSGVPIVGIFLVVVFATFRDDTSKMDIFVAVTAIAAIALLTGPLLTLLNADTIVGPLRVLRNALRRVRDGEHDVSITVFDGSDMGELQARFNEMTTGLAERERLRDLFGRHVGREVAEQALGWGVQLGGSEQVVGVLFVDVVGSTTLARERPATEVVELLNRFFEVIVTAVEENDGLVNKFEGDAVLAVFGAPLPHPDPAGGALRASRMIADRLPSAVPGLAAGIGVSYGVVVAGNVGAIERYEFTVIGDPVNESARLSEVAKRDTSLPVASEPAVMGAREAESQHWRFTDEQDLRGRNEITRLYAPRAALAASTSTSSTKVVPPTVNVRVPATTNPDLA</sequence>
<comment type="caution">
    <text evidence="12">The sequence shown here is derived from an EMBL/GenBank/DDBJ whole genome shotgun (WGS) entry which is preliminary data.</text>
</comment>
<dbReference type="GO" id="GO:0006171">
    <property type="term" value="P:cAMP biosynthetic process"/>
    <property type="evidence" value="ECO:0007669"/>
    <property type="project" value="TreeGrafter"/>
</dbReference>
<dbReference type="PANTHER" id="PTHR43081:SF17">
    <property type="entry name" value="BLL5647 PROTEIN"/>
    <property type="match status" value="1"/>
</dbReference>
<keyword evidence="6 8" id="KW-0472">Membrane</keyword>
<dbReference type="InterPro" id="IPR050697">
    <property type="entry name" value="Adenylyl/Guanylyl_Cyclase_3/4"/>
</dbReference>
<evidence type="ECO:0000259" key="10">
    <source>
        <dbReference type="PROSITE" id="PS50885"/>
    </source>
</evidence>
<dbReference type="OrthoDB" id="368920at2"/>
<dbReference type="Proteomes" id="UP000070258">
    <property type="component" value="Unassembled WGS sequence"/>
</dbReference>
<dbReference type="Pfam" id="PF00672">
    <property type="entry name" value="HAMP"/>
    <property type="match status" value="1"/>
</dbReference>
<keyword evidence="14" id="KW-1185">Reference proteome</keyword>
<evidence type="ECO:0008006" key="15">
    <source>
        <dbReference type="Google" id="ProtNLM"/>
    </source>
</evidence>
<dbReference type="EMBL" id="LSRF01000058">
    <property type="protein sequence ID" value="KXP03576.1"/>
    <property type="molecule type" value="Genomic_DNA"/>
</dbReference>
<accession>A0A137ZZF8</accession>
<evidence type="ECO:0000256" key="3">
    <source>
        <dbReference type="ARBA" id="ARBA00022475"/>
    </source>
</evidence>
<evidence type="ECO:0000256" key="6">
    <source>
        <dbReference type="ARBA" id="ARBA00023136"/>
    </source>
</evidence>
<evidence type="ECO:0000256" key="8">
    <source>
        <dbReference type="SAM" id="Phobius"/>
    </source>
</evidence>
<feature type="transmembrane region" description="Helical" evidence="8">
    <location>
        <begin position="198"/>
        <end position="218"/>
    </location>
</feature>
<feature type="domain" description="HAMP" evidence="10">
    <location>
        <begin position="254"/>
        <end position="306"/>
    </location>
</feature>
<feature type="transmembrane region" description="Helical" evidence="8">
    <location>
        <begin position="118"/>
        <end position="139"/>
    </location>
</feature>
<dbReference type="CDD" id="cd07302">
    <property type="entry name" value="CHD"/>
    <property type="match status" value="1"/>
</dbReference>
<proteinExistence type="inferred from homology"/>
<evidence type="ECO:0000256" key="2">
    <source>
        <dbReference type="ARBA" id="ARBA00005381"/>
    </source>
</evidence>
<dbReference type="CDD" id="cd06225">
    <property type="entry name" value="HAMP"/>
    <property type="match status" value="1"/>
</dbReference>
<dbReference type="InterPro" id="IPR003660">
    <property type="entry name" value="HAMP_dom"/>
</dbReference>
<reference evidence="12" key="2">
    <citation type="submission" date="2016-02" db="EMBL/GenBank/DDBJ databases">
        <authorList>
            <person name="Teng J.L."/>
            <person name="Yang Y."/>
            <person name="Huang Y."/>
            <person name="Guo F."/>
            <person name="Wei W."/>
            <person name="Chen J.H."/>
            <person name="Wong S.Y."/>
            <person name="Lau S.K."/>
            <person name="Woo P.C."/>
        </authorList>
    </citation>
    <scope>NUCLEOTIDE SEQUENCE</scope>
    <source>
        <strain evidence="12">JCM 15929</strain>
    </source>
</reference>
<dbReference type="AlphaFoldDB" id="A0A137ZZF8"/>
<evidence type="ECO:0000256" key="7">
    <source>
        <dbReference type="SAM" id="MobiDB-lite"/>
    </source>
</evidence>
<dbReference type="SMART" id="SM00304">
    <property type="entry name" value="HAMP"/>
    <property type="match status" value="1"/>
</dbReference>
<dbReference type="PANTHER" id="PTHR43081">
    <property type="entry name" value="ADENYLATE CYCLASE, TERMINAL-DIFFERENTIATION SPECIFIC-RELATED"/>
    <property type="match status" value="1"/>
</dbReference>